<evidence type="ECO:0000256" key="9">
    <source>
        <dbReference type="ARBA" id="ARBA00039149"/>
    </source>
</evidence>
<feature type="binding site" evidence="11">
    <location>
        <position position="225"/>
    </location>
    <ligand>
        <name>Zn(2+)</name>
        <dbReference type="ChEBI" id="CHEBI:29105"/>
    </ligand>
</feature>
<accession>A0A181C974</accession>
<keyword evidence="6 11" id="KW-0862">Zinc</keyword>
<evidence type="ECO:0000256" key="8">
    <source>
        <dbReference type="ARBA" id="ARBA00037993"/>
    </source>
</evidence>
<evidence type="ECO:0000256" key="2">
    <source>
        <dbReference type="ARBA" id="ARBA00022598"/>
    </source>
</evidence>
<proteinExistence type="inferred from homology"/>
<dbReference type="NCBIfam" id="TIGR00364">
    <property type="entry name" value="7-cyano-7-deazaguanine synthase QueC"/>
    <property type="match status" value="1"/>
</dbReference>
<dbReference type="Proteomes" id="UP000502533">
    <property type="component" value="Chromosome"/>
</dbReference>
<dbReference type="SUPFAM" id="SSF52402">
    <property type="entry name" value="Adenine nucleotide alpha hydrolases-like"/>
    <property type="match status" value="1"/>
</dbReference>
<evidence type="ECO:0000256" key="1">
    <source>
        <dbReference type="ARBA" id="ARBA00005061"/>
    </source>
</evidence>
<dbReference type="GO" id="GO:0008616">
    <property type="term" value="P:tRNA queuosine(34) biosynthetic process"/>
    <property type="evidence" value="ECO:0007669"/>
    <property type="project" value="UniProtKB-UniRule"/>
</dbReference>
<evidence type="ECO:0000256" key="7">
    <source>
        <dbReference type="ARBA" id="ARBA00022840"/>
    </source>
</evidence>
<keyword evidence="5 11" id="KW-0671">Queuosine biosynthesis</keyword>
<comment type="cofactor">
    <cofactor evidence="11">
        <name>Zn(2+)</name>
        <dbReference type="ChEBI" id="CHEBI:29105"/>
    </cofactor>
    <text evidence="11">Binds 1 zinc ion per subunit.</text>
</comment>
<comment type="function">
    <text evidence="11">Catalyzes the ATP-dependent conversion of 7-carboxy-7-deazaguanine (CDG) to 7-cyano-7-deazaguanine (preQ(0)).</text>
</comment>
<feature type="binding site" evidence="11">
    <location>
        <position position="222"/>
    </location>
    <ligand>
        <name>Zn(2+)</name>
        <dbReference type="ChEBI" id="CHEBI:29105"/>
    </ligand>
</feature>
<evidence type="ECO:0000313" key="12">
    <source>
        <dbReference type="EMBL" id="QIP34966.1"/>
    </source>
</evidence>
<dbReference type="PANTHER" id="PTHR42914:SF1">
    <property type="entry name" value="7-CYANO-7-DEAZAGUANINE SYNTHASE"/>
    <property type="match status" value="1"/>
</dbReference>
<dbReference type="PANTHER" id="PTHR42914">
    <property type="entry name" value="7-CYANO-7-DEAZAGUANINE SYNTHASE"/>
    <property type="match status" value="1"/>
</dbReference>
<evidence type="ECO:0000256" key="10">
    <source>
        <dbReference type="ARBA" id="ARBA00047890"/>
    </source>
</evidence>
<feature type="binding site" evidence="11">
    <location>
        <position position="228"/>
    </location>
    <ligand>
        <name>Zn(2+)</name>
        <dbReference type="ChEBI" id="CHEBI:29105"/>
    </ligand>
</feature>
<protein>
    <recommendedName>
        <fullName evidence="9 11">7-cyano-7-deazaguanine synthase</fullName>
        <ecNumber evidence="9 11">6.3.4.20</ecNumber>
    </recommendedName>
    <alternativeName>
        <fullName evidence="11">7-cyano-7-carbaguanine synthase</fullName>
    </alternativeName>
    <alternativeName>
        <fullName evidence="11">PreQ(0) synthase</fullName>
    </alternativeName>
    <alternativeName>
        <fullName evidence="11">Queuosine biosynthesis protein QueC</fullName>
    </alternativeName>
</protein>
<dbReference type="CDD" id="cd01995">
    <property type="entry name" value="QueC-like"/>
    <property type="match status" value="1"/>
</dbReference>
<dbReference type="PIRSF" id="PIRSF006293">
    <property type="entry name" value="ExsB"/>
    <property type="match status" value="1"/>
</dbReference>
<keyword evidence="4 11" id="KW-0547">Nucleotide-binding</keyword>
<evidence type="ECO:0000313" key="13">
    <source>
        <dbReference type="Proteomes" id="UP000502533"/>
    </source>
</evidence>
<dbReference type="EMBL" id="CP050139">
    <property type="protein sequence ID" value="QIP34966.1"/>
    <property type="molecule type" value="Genomic_DNA"/>
</dbReference>
<dbReference type="InterPro" id="IPR018317">
    <property type="entry name" value="QueC"/>
</dbReference>
<dbReference type="UniPathway" id="UPA00391"/>
<dbReference type="RefSeq" id="WP_007400059.1">
    <property type="nucleotide sequence ID" value="NZ_CALMTF010000070.1"/>
</dbReference>
<feature type="binding site" evidence="11">
    <location>
        <position position="207"/>
    </location>
    <ligand>
        <name>Zn(2+)</name>
        <dbReference type="ChEBI" id="CHEBI:29105"/>
    </ligand>
</feature>
<organism evidence="12 13">
    <name type="scientific">Komagataeibacter rhaeticus</name>
    <dbReference type="NCBI Taxonomy" id="215221"/>
    <lineage>
        <taxon>Bacteria</taxon>
        <taxon>Pseudomonadati</taxon>
        <taxon>Pseudomonadota</taxon>
        <taxon>Alphaproteobacteria</taxon>
        <taxon>Acetobacterales</taxon>
        <taxon>Acetobacteraceae</taxon>
        <taxon>Komagataeibacter</taxon>
    </lineage>
</organism>
<evidence type="ECO:0000256" key="3">
    <source>
        <dbReference type="ARBA" id="ARBA00022723"/>
    </source>
</evidence>
<keyword evidence="13" id="KW-1185">Reference proteome</keyword>
<dbReference type="EC" id="6.3.4.20" evidence="9 11"/>
<evidence type="ECO:0000256" key="4">
    <source>
        <dbReference type="ARBA" id="ARBA00022741"/>
    </source>
</evidence>
<keyword evidence="7 11" id="KW-0067">ATP-binding</keyword>
<dbReference type="GO" id="GO:0005524">
    <property type="term" value="F:ATP binding"/>
    <property type="evidence" value="ECO:0007669"/>
    <property type="project" value="UniProtKB-UniRule"/>
</dbReference>
<dbReference type="Gene3D" id="3.40.50.620">
    <property type="entry name" value="HUPs"/>
    <property type="match status" value="1"/>
</dbReference>
<gene>
    <name evidence="11 12" type="primary">queC</name>
    <name evidence="12" type="ORF">GWK63_05245</name>
</gene>
<reference evidence="12 13" key="1">
    <citation type="submission" date="2020-03" db="EMBL/GenBank/DDBJ databases">
        <title>Isolation of cellulose-producing strains, genome characterization and application of the synthesized cellulose films as an economical and sustainable material for piezoelectric sensor construction.</title>
        <authorList>
            <person name="Mangayil R.K."/>
        </authorList>
    </citation>
    <scope>NUCLEOTIDE SEQUENCE [LARGE SCALE GENOMIC DNA]</scope>
    <source>
        <strain evidence="12 13">ENS 9a1a</strain>
    </source>
</reference>
<dbReference type="HAMAP" id="MF_01633">
    <property type="entry name" value="QueC"/>
    <property type="match status" value="1"/>
</dbReference>
<dbReference type="Pfam" id="PF06508">
    <property type="entry name" value="QueC"/>
    <property type="match status" value="1"/>
</dbReference>
<comment type="catalytic activity">
    <reaction evidence="10 11">
        <text>7-carboxy-7-carbaguanine + NH4(+) + 2 ATP = 7-cyano-7-carbaguanine + 2 AMP + 2 diphosphate + 2 H(+)</text>
        <dbReference type="Rhea" id="RHEA:27982"/>
        <dbReference type="ChEBI" id="CHEBI:15378"/>
        <dbReference type="ChEBI" id="CHEBI:28938"/>
        <dbReference type="ChEBI" id="CHEBI:30616"/>
        <dbReference type="ChEBI" id="CHEBI:33019"/>
        <dbReference type="ChEBI" id="CHEBI:45075"/>
        <dbReference type="ChEBI" id="CHEBI:61036"/>
        <dbReference type="ChEBI" id="CHEBI:456215"/>
        <dbReference type="EC" id="6.3.4.20"/>
    </reaction>
</comment>
<keyword evidence="3 11" id="KW-0479">Metal-binding</keyword>
<feature type="binding site" evidence="11">
    <location>
        <begin position="19"/>
        <end position="29"/>
    </location>
    <ligand>
        <name>ATP</name>
        <dbReference type="ChEBI" id="CHEBI:30616"/>
    </ligand>
</feature>
<dbReference type="AlphaFoldDB" id="A0A181C974"/>
<sequence>MSVSPPPSTPAREAALVLFSGGQDSATCLAWALARFGRVETLGFDYGQRHAVELECRATLREGMATENPQWAARLGADHTLDLAVLGTLSDTALTREAEITLNENGLPNTFVPGRNLLFLTFAAALAARRNIRHIITGVCETDYSGYPDCRDDTIKSLQVTLNLGMASHYVLHTPLMWLDKARTWELARTLGGDALVGLINRESHSCYLGTRGTLHPWGHGCGTCPACQLRKAGWERFLAECCHV</sequence>
<dbReference type="GeneID" id="85021552"/>
<evidence type="ECO:0000256" key="6">
    <source>
        <dbReference type="ARBA" id="ARBA00022833"/>
    </source>
</evidence>
<dbReference type="GO" id="GO:0008270">
    <property type="term" value="F:zinc ion binding"/>
    <property type="evidence" value="ECO:0007669"/>
    <property type="project" value="UniProtKB-UniRule"/>
</dbReference>
<comment type="pathway">
    <text evidence="1 11">Purine metabolism; 7-cyano-7-deazaguanine biosynthesis.</text>
</comment>
<comment type="similarity">
    <text evidence="8 11">Belongs to the QueC family.</text>
</comment>
<evidence type="ECO:0000256" key="5">
    <source>
        <dbReference type="ARBA" id="ARBA00022785"/>
    </source>
</evidence>
<dbReference type="KEGG" id="kre:GWK63_05245"/>
<dbReference type="GO" id="GO:0016879">
    <property type="term" value="F:ligase activity, forming carbon-nitrogen bonds"/>
    <property type="evidence" value="ECO:0007669"/>
    <property type="project" value="UniProtKB-UniRule"/>
</dbReference>
<dbReference type="InterPro" id="IPR014729">
    <property type="entry name" value="Rossmann-like_a/b/a_fold"/>
</dbReference>
<name>A0A181C974_9PROT</name>
<evidence type="ECO:0000256" key="11">
    <source>
        <dbReference type="HAMAP-Rule" id="MF_01633"/>
    </source>
</evidence>
<keyword evidence="2 11" id="KW-0436">Ligase</keyword>